<evidence type="ECO:0000313" key="2">
    <source>
        <dbReference type="EMBL" id="PFX33264.1"/>
    </source>
</evidence>
<comment type="caution">
    <text evidence="2">The sequence shown here is derived from an EMBL/GenBank/DDBJ whole genome shotgun (WGS) entry which is preliminary data.</text>
</comment>
<name>A0A2B4SRG7_STYPI</name>
<dbReference type="Proteomes" id="UP000225706">
    <property type="component" value="Unassembled WGS sequence"/>
</dbReference>
<keyword evidence="3" id="KW-1185">Reference proteome</keyword>
<feature type="region of interest" description="Disordered" evidence="1">
    <location>
        <begin position="1"/>
        <end position="54"/>
    </location>
</feature>
<organism evidence="2 3">
    <name type="scientific">Stylophora pistillata</name>
    <name type="common">Smooth cauliflower coral</name>
    <dbReference type="NCBI Taxonomy" id="50429"/>
    <lineage>
        <taxon>Eukaryota</taxon>
        <taxon>Metazoa</taxon>
        <taxon>Cnidaria</taxon>
        <taxon>Anthozoa</taxon>
        <taxon>Hexacorallia</taxon>
        <taxon>Scleractinia</taxon>
        <taxon>Astrocoeniina</taxon>
        <taxon>Pocilloporidae</taxon>
        <taxon>Stylophora</taxon>
    </lineage>
</organism>
<reference evidence="3" key="1">
    <citation type="journal article" date="2017" name="bioRxiv">
        <title>Comparative analysis of the genomes of Stylophora pistillata and Acropora digitifera provides evidence for extensive differences between species of corals.</title>
        <authorList>
            <person name="Voolstra C.R."/>
            <person name="Li Y."/>
            <person name="Liew Y.J."/>
            <person name="Baumgarten S."/>
            <person name="Zoccola D."/>
            <person name="Flot J.-F."/>
            <person name="Tambutte S."/>
            <person name="Allemand D."/>
            <person name="Aranda M."/>
        </authorList>
    </citation>
    <scope>NUCLEOTIDE SEQUENCE [LARGE SCALE GENOMIC DNA]</scope>
</reference>
<evidence type="ECO:0000313" key="3">
    <source>
        <dbReference type="Proteomes" id="UP000225706"/>
    </source>
</evidence>
<dbReference type="InterPro" id="IPR036691">
    <property type="entry name" value="Endo/exonu/phosph_ase_sf"/>
</dbReference>
<accession>A0A2B4SRG7</accession>
<dbReference type="SUPFAM" id="SSF56219">
    <property type="entry name" value="DNase I-like"/>
    <property type="match status" value="1"/>
</dbReference>
<protein>
    <submittedName>
        <fullName evidence="2">Craniofacial development protein 2</fullName>
    </submittedName>
</protein>
<dbReference type="EMBL" id="LSMT01000014">
    <property type="protein sequence ID" value="PFX33264.1"/>
    <property type="molecule type" value="Genomic_DNA"/>
</dbReference>
<dbReference type="AlphaFoldDB" id="A0A2B4SRG7"/>
<evidence type="ECO:0000256" key="1">
    <source>
        <dbReference type="SAM" id="MobiDB-lite"/>
    </source>
</evidence>
<sequence length="277" mass="31850">MPQGDRERERHQDKRRLERRFERQERGRSRRHEERGHPRPREDGRRPPRREGAAGCERRYLLRKGGWPLQPSMIRKRMLRLFITIWTMLNTANSNHPEHRSALVAHELSCLTIDKAALSEVHFADEGSLKEHRTGYTLFWSGKPSNERHQSGVGLMVRNSIASKLKGLPTGHSDRIMSMHLPLQGKQHFTLFSVYAPTLLADAVDRSSLLATLMQELERTPKLGKDPKAWKGVLGRHGTGNCNNKGRLLLELCTEHQFVITNTLPTKKQQKDSQKTA</sequence>
<dbReference type="STRING" id="50429.A0A2B4SRG7"/>
<dbReference type="Gene3D" id="3.60.10.10">
    <property type="entry name" value="Endonuclease/exonuclease/phosphatase"/>
    <property type="match status" value="1"/>
</dbReference>
<proteinExistence type="predicted"/>
<dbReference type="OrthoDB" id="5977725at2759"/>
<gene>
    <name evidence="2" type="primary">CFDP2</name>
    <name evidence="2" type="ORF">AWC38_SpisGene1936</name>
</gene>